<dbReference type="OrthoDB" id="4359445at2759"/>
<evidence type="ECO:0000313" key="4">
    <source>
        <dbReference type="Proteomes" id="UP000243515"/>
    </source>
</evidence>
<keyword evidence="4" id="KW-1185">Reference proteome</keyword>
<dbReference type="PANTHER" id="PTHR43866">
    <property type="entry name" value="MALONATE-SEMIALDEHYDE DEHYDROGENASE"/>
    <property type="match status" value="1"/>
</dbReference>
<dbReference type="GO" id="GO:0006210">
    <property type="term" value="P:thymine catabolic process"/>
    <property type="evidence" value="ECO:0007669"/>
    <property type="project" value="TreeGrafter"/>
</dbReference>
<dbReference type="GO" id="GO:0006574">
    <property type="term" value="P:L-valine catabolic process"/>
    <property type="evidence" value="ECO:0007669"/>
    <property type="project" value="TreeGrafter"/>
</dbReference>
<feature type="non-terminal residue" evidence="3">
    <location>
        <position position="192"/>
    </location>
</feature>
<evidence type="ECO:0000256" key="1">
    <source>
        <dbReference type="ARBA" id="ARBA00009986"/>
    </source>
</evidence>
<dbReference type="InterPro" id="IPR010061">
    <property type="entry name" value="MeMal-semiAld_DH"/>
</dbReference>
<dbReference type="Proteomes" id="UP000243515">
    <property type="component" value="Unassembled WGS sequence"/>
</dbReference>
<dbReference type="GO" id="GO:0005739">
    <property type="term" value="C:mitochondrion"/>
    <property type="evidence" value="ECO:0007669"/>
    <property type="project" value="TreeGrafter"/>
</dbReference>
<evidence type="ECO:0008006" key="5">
    <source>
        <dbReference type="Google" id="ProtNLM"/>
    </source>
</evidence>
<reference evidence="3 4" key="1">
    <citation type="journal article" date="2015" name="Environ. Microbiol.">
        <title>Metagenome sequence of Elaphomyces granulatus from sporocarp tissue reveals Ascomycota ectomycorrhizal fingerprints of genome expansion and a Proteobacteria-rich microbiome.</title>
        <authorList>
            <person name="Quandt C.A."/>
            <person name="Kohler A."/>
            <person name="Hesse C.N."/>
            <person name="Sharpton T.J."/>
            <person name="Martin F."/>
            <person name="Spatafora J.W."/>
        </authorList>
    </citation>
    <scope>NUCLEOTIDE SEQUENCE [LARGE SCALE GENOMIC DNA]</scope>
    <source>
        <strain evidence="3 4">OSC145934</strain>
    </source>
</reference>
<accession>A0A232LZK2</accession>
<evidence type="ECO:0000256" key="2">
    <source>
        <dbReference type="SAM" id="MobiDB-lite"/>
    </source>
</evidence>
<sequence>MMMLNHNLKDQSSASEPDHPDIPPPPTNRTFQSSKEAMEFINNFTRDYGGIVYRSRINEGHRVRQKSSRLSDCPFRAALRRRKGFDCWTLEVTNEQHNHGPAPAHTHPTLRRMDLEARAPQIQGQLASGIHPRQIINAAMREDVDSLIPRDIYNFRQKKHFEFLDGRTPIQALSTPLPDEGNWIFNYEKTAD</sequence>
<organism evidence="3 4">
    <name type="scientific">Elaphomyces granulatus</name>
    <dbReference type="NCBI Taxonomy" id="519963"/>
    <lineage>
        <taxon>Eukaryota</taxon>
        <taxon>Fungi</taxon>
        <taxon>Dikarya</taxon>
        <taxon>Ascomycota</taxon>
        <taxon>Pezizomycotina</taxon>
        <taxon>Eurotiomycetes</taxon>
        <taxon>Eurotiomycetidae</taxon>
        <taxon>Eurotiales</taxon>
        <taxon>Elaphomycetaceae</taxon>
        <taxon>Elaphomyces</taxon>
    </lineage>
</organism>
<dbReference type="EMBL" id="NPHW01003465">
    <property type="protein sequence ID" value="OXV09552.1"/>
    <property type="molecule type" value="Genomic_DNA"/>
</dbReference>
<evidence type="ECO:0000313" key="3">
    <source>
        <dbReference type="EMBL" id="OXV09552.1"/>
    </source>
</evidence>
<name>A0A232LZK2_9EURO</name>
<comment type="similarity">
    <text evidence="1">Belongs to the aldehyde dehydrogenase family.</text>
</comment>
<proteinExistence type="inferred from homology"/>
<feature type="region of interest" description="Disordered" evidence="2">
    <location>
        <begin position="1"/>
        <end position="31"/>
    </location>
</feature>
<dbReference type="AlphaFoldDB" id="A0A232LZK2"/>
<gene>
    <name evidence="3" type="ORF">Egran_02685</name>
</gene>
<protein>
    <recommendedName>
        <fullName evidence="5">FAR1 domain-containing protein</fullName>
    </recommendedName>
</protein>
<dbReference type="PANTHER" id="PTHR43866:SF3">
    <property type="entry name" value="METHYLMALONATE-SEMIALDEHYDE DEHYDROGENASE [ACYLATING], MITOCHONDRIAL"/>
    <property type="match status" value="1"/>
</dbReference>
<dbReference type="GO" id="GO:0004491">
    <property type="term" value="F:methylmalonate-semialdehyde dehydrogenase (acylating, NAD) activity"/>
    <property type="evidence" value="ECO:0007669"/>
    <property type="project" value="InterPro"/>
</dbReference>
<comment type="caution">
    <text evidence="3">The sequence shown here is derived from an EMBL/GenBank/DDBJ whole genome shotgun (WGS) entry which is preliminary data.</text>
</comment>